<evidence type="ECO:0000313" key="13">
    <source>
        <dbReference type="EMBL" id="OZJ03740.1"/>
    </source>
</evidence>
<evidence type="ECO:0000256" key="2">
    <source>
        <dbReference type="ARBA" id="ARBA00008203"/>
    </source>
</evidence>
<reference evidence="13 14" key="1">
    <citation type="journal article" date="2017" name="Mycologia">
        <title>Bifiguratus adelaidae, gen. et sp. nov., a new member of Mucoromycotina in endophytic and soil-dwelling habitats.</title>
        <authorList>
            <person name="Torres-Cruz T.J."/>
            <person name="Billingsley Tobias T.L."/>
            <person name="Almatruk M."/>
            <person name="Hesse C."/>
            <person name="Kuske C.R."/>
            <person name="Desiro A."/>
            <person name="Benucci G.M."/>
            <person name="Bonito G."/>
            <person name="Stajich J.E."/>
            <person name="Dunlap C."/>
            <person name="Arnold A.E."/>
            <person name="Porras-Alfaro A."/>
        </authorList>
    </citation>
    <scope>NUCLEOTIDE SEQUENCE [LARGE SCALE GENOMIC DNA]</scope>
    <source>
        <strain evidence="13 14">AZ0501</strain>
    </source>
</reference>
<keyword evidence="9" id="KW-0961">Cell wall biogenesis/degradation</keyword>
<comment type="subcellular location">
    <subcellularLocation>
        <location evidence="1">Endoplasmic reticulum membrane</location>
        <topology evidence="1">Single-pass membrane protein</topology>
    </subcellularLocation>
</comment>
<evidence type="ECO:0000256" key="1">
    <source>
        <dbReference type="ARBA" id="ARBA00004389"/>
    </source>
</evidence>
<feature type="chain" id="PRO_5012221506" description="Protein BIG1" evidence="11">
    <location>
        <begin position="20"/>
        <end position="260"/>
    </location>
</feature>
<evidence type="ECO:0000313" key="14">
    <source>
        <dbReference type="Proteomes" id="UP000242875"/>
    </source>
</evidence>
<dbReference type="GO" id="GO:0005789">
    <property type="term" value="C:endoplasmic reticulum membrane"/>
    <property type="evidence" value="ECO:0007669"/>
    <property type="project" value="UniProtKB-SubCell"/>
</dbReference>
<dbReference type="InterPro" id="IPR037654">
    <property type="entry name" value="Big1"/>
</dbReference>
<sequence>MRPILPLLALSLSFNLSYAFTNTSPFLICSPNSISSDVVANVDKSAVFQNHRSLDNLLVTLEPEFCKASAVVIADRPNLHASELRASDFSTVLKSECEESNAWVKVPYVKGGVDSVRLVDTIAARCKSQVHDELDNLQGGKMVLRLASPSEESLKAALAKIKTVAGNNYVLIFTSSRAETESAHHPSLVHQLAKRAPGNSTVPDPNSGLFHRYQFFTPGVWMCTIVGLIFLGVLAFGLSWLTNLQTPVRFEGNPKQKKNQ</sequence>
<accession>A0A261XZD8</accession>
<dbReference type="AlphaFoldDB" id="A0A261XZD8"/>
<dbReference type="PANTHER" id="PTHR28285:SF1">
    <property type="entry name" value="PROTEIN BIG1"/>
    <property type="match status" value="1"/>
</dbReference>
<dbReference type="PANTHER" id="PTHR28285">
    <property type="entry name" value="PROTEIN BIG1"/>
    <property type="match status" value="1"/>
</dbReference>
<evidence type="ECO:0000259" key="12">
    <source>
        <dbReference type="Pfam" id="PF20520"/>
    </source>
</evidence>
<feature type="domain" description="V-type proton ATPase subunit S1/VOA1 transmembrane" evidence="12">
    <location>
        <begin position="214"/>
        <end position="251"/>
    </location>
</feature>
<evidence type="ECO:0000256" key="9">
    <source>
        <dbReference type="ARBA" id="ARBA00023316"/>
    </source>
</evidence>
<organism evidence="13 14">
    <name type="scientific">Bifiguratus adelaidae</name>
    <dbReference type="NCBI Taxonomy" id="1938954"/>
    <lineage>
        <taxon>Eukaryota</taxon>
        <taxon>Fungi</taxon>
        <taxon>Fungi incertae sedis</taxon>
        <taxon>Mucoromycota</taxon>
        <taxon>Mucoromycotina</taxon>
        <taxon>Endogonomycetes</taxon>
        <taxon>Endogonales</taxon>
        <taxon>Endogonales incertae sedis</taxon>
        <taxon>Bifiguratus</taxon>
    </lineage>
</organism>
<dbReference type="GO" id="GO:0071555">
    <property type="term" value="P:cell wall organization"/>
    <property type="evidence" value="ECO:0007669"/>
    <property type="project" value="UniProtKB-KW"/>
</dbReference>
<evidence type="ECO:0000256" key="6">
    <source>
        <dbReference type="ARBA" id="ARBA00022824"/>
    </source>
</evidence>
<dbReference type="GO" id="GO:0009272">
    <property type="term" value="P:fungal-type cell wall biogenesis"/>
    <property type="evidence" value="ECO:0007669"/>
    <property type="project" value="TreeGrafter"/>
</dbReference>
<evidence type="ECO:0000256" key="11">
    <source>
        <dbReference type="SAM" id="SignalP"/>
    </source>
</evidence>
<feature type="transmembrane region" description="Helical" evidence="10">
    <location>
        <begin position="219"/>
        <end position="241"/>
    </location>
</feature>
<evidence type="ECO:0000256" key="5">
    <source>
        <dbReference type="ARBA" id="ARBA00022729"/>
    </source>
</evidence>
<dbReference type="OrthoDB" id="10029326at2759"/>
<evidence type="ECO:0000256" key="7">
    <source>
        <dbReference type="ARBA" id="ARBA00022989"/>
    </source>
</evidence>
<dbReference type="InterPro" id="IPR046756">
    <property type="entry name" value="VAS1/VOA1_TM"/>
</dbReference>
<proteinExistence type="inferred from homology"/>
<dbReference type="Proteomes" id="UP000242875">
    <property type="component" value="Unassembled WGS sequence"/>
</dbReference>
<keyword evidence="6" id="KW-0256">Endoplasmic reticulum</keyword>
<feature type="signal peptide" evidence="11">
    <location>
        <begin position="1"/>
        <end position="19"/>
    </location>
</feature>
<keyword evidence="4 10" id="KW-0812">Transmembrane</keyword>
<protein>
    <recommendedName>
        <fullName evidence="3">Protein BIG1</fullName>
    </recommendedName>
</protein>
<dbReference type="GO" id="GO:0006078">
    <property type="term" value="P:(1-&gt;6)-beta-D-glucan biosynthetic process"/>
    <property type="evidence" value="ECO:0007669"/>
    <property type="project" value="TreeGrafter"/>
</dbReference>
<name>A0A261XZD8_9FUNG</name>
<gene>
    <name evidence="13" type="ORF">BZG36_03082</name>
</gene>
<dbReference type="Pfam" id="PF20520">
    <property type="entry name" value="Ac45-VOA1_TM"/>
    <property type="match status" value="1"/>
</dbReference>
<comment type="similarity">
    <text evidence="2">Belongs to the BIG1 family.</text>
</comment>
<keyword evidence="5 11" id="KW-0732">Signal</keyword>
<evidence type="ECO:0000256" key="8">
    <source>
        <dbReference type="ARBA" id="ARBA00023136"/>
    </source>
</evidence>
<keyword evidence="7 10" id="KW-1133">Transmembrane helix</keyword>
<evidence type="ECO:0000256" key="10">
    <source>
        <dbReference type="SAM" id="Phobius"/>
    </source>
</evidence>
<evidence type="ECO:0000256" key="4">
    <source>
        <dbReference type="ARBA" id="ARBA00022692"/>
    </source>
</evidence>
<keyword evidence="14" id="KW-1185">Reference proteome</keyword>
<keyword evidence="8 10" id="KW-0472">Membrane</keyword>
<evidence type="ECO:0000256" key="3">
    <source>
        <dbReference type="ARBA" id="ARBA00022089"/>
    </source>
</evidence>
<comment type="caution">
    <text evidence="13">The sequence shown here is derived from an EMBL/GenBank/DDBJ whole genome shotgun (WGS) entry which is preliminary data.</text>
</comment>
<dbReference type="EMBL" id="MVBO01000070">
    <property type="protein sequence ID" value="OZJ03740.1"/>
    <property type="molecule type" value="Genomic_DNA"/>
</dbReference>